<proteinExistence type="predicted"/>
<dbReference type="Proteomes" id="UP000244161">
    <property type="component" value="Unassembled WGS sequence"/>
</dbReference>
<evidence type="ECO:0000313" key="2">
    <source>
        <dbReference type="Proteomes" id="UP000244161"/>
    </source>
</evidence>
<organism evidence="1 2">
    <name type="scientific">Trichococcus patagoniensis</name>
    <dbReference type="NCBI Taxonomy" id="382641"/>
    <lineage>
        <taxon>Bacteria</taxon>
        <taxon>Bacillati</taxon>
        <taxon>Bacillota</taxon>
        <taxon>Bacilli</taxon>
        <taxon>Lactobacillales</taxon>
        <taxon>Carnobacteriaceae</taxon>
        <taxon>Trichococcus</taxon>
    </lineage>
</organism>
<gene>
    <name evidence="1" type="ORF">C8U37_10240</name>
</gene>
<reference evidence="1 2" key="1">
    <citation type="submission" date="2018-04" db="EMBL/GenBank/DDBJ databases">
        <title>Genomic Encyclopedia of Archaeal and Bacterial Type Strains, Phase II (KMG-II): from individual species to whole genera.</title>
        <authorList>
            <person name="Goeker M."/>
        </authorList>
    </citation>
    <scope>NUCLEOTIDE SEQUENCE [LARGE SCALE GENOMIC DNA]</scope>
    <source>
        <strain evidence="1 2">DSM 18806</strain>
    </source>
</reference>
<dbReference type="EMBL" id="QAOM01000002">
    <property type="protein sequence ID" value="PTQ85937.1"/>
    <property type="molecule type" value="Genomic_DNA"/>
</dbReference>
<protein>
    <submittedName>
        <fullName evidence="1">Uncharacterized protein</fullName>
    </submittedName>
</protein>
<name>A0A2T5IQ38_9LACT</name>
<sequence length="58" mass="6495">MPKHLYHVMLSDSEKKQLLSLISKGSCPARTIMHANIWLAADENSSSKRKTEAEIAAR</sequence>
<comment type="caution">
    <text evidence="1">The sequence shown here is derived from an EMBL/GenBank/DDBJ whole genome shotgun (WGS) entry which is preliminary data.</text>
</comment>
<accession>A0A2T5IQ38</accession>
<keyword evidence="2" id="KW-1185">Reference proteome</keyword>
<dbReference type="AlphaFoldDB" id="A0A2T5IQ38"/>
<evidence type="ECO:0000313" key="1">
    <source>
        <dbReference type="EMBL" id="PTQ85937.1"/>
    </source>
</evidence>